<keyword evidence="1" id="KW-0732">Signal</keyword>
<evidence type="ECO:0000313" key="2">
    <source>
        <dbReference type="Proteomes" id="UP000887572"/>
    </source>
</evidence>
<evidence type="ECO:0000256" key="1">
    <source>
        <dbReference type="SAM" id="SignalP"/>
    </source>
</evidence>
<reference evidence="3" key="1">
    <citation type="submission" date="2022-11" db="UniProtKB">
        <authorList>
            <consortium name="WormBaseParasite"/>
        </authorList>
    </citation>
    <scope>IDENTIFICATION</scope>
</reference>
<organism evidence="2 3">
    <name type="scientific">Globodera rostochiensis</name>
    <name type="common">Golden nematode worm</name>
    <name type="synonym">Heterodera rostochiensis</name>
    <dbReference type="NCBI Taxonomy" id="31243"/>
    <lineage>
        <taxon>Eukaryota</taxon>
        <taxon>Metazoa</taxon>
        <taxon>Ecdysozoa</taxon>
        <taxon>Nematoda</taxon>
        <taxon>Chromadorea</taxon>
        <taxon>Rhabditida</taxon>
        <taxon>Tylenchina</taxon>
        <taxon>Tylenchomorpha</taxon>
        <taxon>Tylenchoidea</taxon>
        <taxon>Heteroderidae</taxon>
        <taxon>Heteroderinae</taxon>
        <taxon>Globodera</taxon>
    </lineage>
</organism>
<sequence length="79" mass="8629">MGEMLTFFFIALLVNFGETAATPDEDVRQMLAELEIVSGPTMDVANTLKKVTKVSMPFLQAIRPVSNLAAAGMNIVFKH</sequence>
<dbReference type="AlphaFoldDB" id="A0A914HDY1"/>
<name>A0A914HDY1_GLORO</name>
<accession>A0A914HDY1</accession>
<evidence type="ECO:0000313" key="3">
    <source>
        <dbReference type="WBParaSite" id="Gr19_v10_g16251.t1"/>
    </source>
</evidence>
<keyword evidence="2" id="KW-1185">Reference proteome</keyword>
<feature type="signal peptide" evidence="1">
    <location>
        <begin position="1"/>
        <end position="21"/>
    </location>
</feature>
<dbReference type="WBParaSite" id="Gr19_v10_g16251.t1">
    <property type="protein sequence ID" value="Gr19_v10_g16251.t1"/>
    <property type="gene ID" value="Gr19_v10_g16251"/>
</dbReference>
<protein>
    <submittedName>
        <fullName evidence="3">Uncharacterized protein</fullName>
    </submittedName>
</protein>
<dbReference type="Proteomes" id="UP000887572">
    <property type="component" value="Unplaced"/>
</dbReference>
<feature type="chain" id="PRO_5036860281" evidence="1">
    <location>
        <begin position="22"/>
        <end position="79"/>
    </location>
</feature>
<proteinExistence type="predicted"/>